<evidence type="ECO:0000256" key="2">
    <source>
        <dbReference type="ARBA" id="ARBA00006432"/>
    </source>
</evidence>
<dbReference type="Gene3D" id="2.30.38.10">
    <property type="entry name" value="Luciferase, Domain 3"/>
    <property type="match status" value="2"/>
</dbReference>
<dbReference type="InterPro" id="IPR045851">
    <property type="entry name" value="AMP-bd_C_sf"/>
</dbReference>
<reference evidence="9 10" key="1">
    <citation type="submission" date="2018-05" db="EMBL/GenBank/DDBJ databases">
        <title>Streptomyces venezuelae.</title>
        <authorList>
            <person name="Kim W."/>
            <person name="Lee N."/>
            <person name="Cho B.-K."/>
        </authorList>
    </citation>
    <scope>NUCLEOTIDE SEQUENCE [LARGE SCALE GENOMIC DNA]</scope>
    <source>
        <strain evidence="9 10">ATCC 21018</strain>
    </source>
</reference>
<organism evidence="9 10">
    <name type="scientific">Streptomyces venezuelae</name>
    <dbReference type="NCBI Taxonomy" id="54571"/>
    <lineage>
        <taxon>Bacteria</taxon>
        <taxon>Bacillati</taxon>
        <taxon>Actinomycetota</taxon>
        <taxon>Actinomycetes</taxon>
        <taxon>Kitasatosporales</taxon>
        <taxon>Streptomycetaceae</taxon>
        <taxon>Streptomyces</taxon>
    </lineage>
</organism>
<dbReference type="GO" id="GO:0031177">
    <property type="term" value="F:phosphopantetheine binding"/>
    <property type="evidence" value="ECO:0007669"/>
    <property type="project" value="InterPro"/>
</dbReference>
<dbReference type="Pfam" id="PF13193">
    <property type="entry name" value="AMP-binding_C"/>
    <property type="match status" value="2"/>
</dbReference>
<dbReference type="Gene3D" id="3.30.559.30">
    <property type="entry name" value="Nonribosomal peptide synthetase, condensation domain"/>
    <property type="match status" value="3"/>
</dbReference>
<evidence type="ECO:0000313" key="10">
    <source>
        <dbReference type="Proteomes" id="UP000324101"/>
    </source>
</evidence>
<dbReference type="InterPro" id="IPR010060">
    <property type="entry name" value="NRPS_synth"/>
</dbReference>
<dbReference type="PROSITE" id="PS00455">
    <property type="entry name" value="AMP_BINDING"/>
    <property type="match status" value="2"/>
</dbReference>
<keyword evidence="6" id="KW-0045">Antibiotic biosynthesis</keyword>
<dbReference type="GO" id="GO:0008610">
    <property type="term" value="P:lipid biosynthetic process"/>
    <property type="evidence" value="ECO:0007669"/>
    <property type="project" value="UniProtKB-ARBA"/>
</dbReference>
<dbReference type="PROSITE" id="PS50075">
    <property type="entry name" value="CARRIER"/>
    <property type="match status" value="2"/>
</dbReference>
<feature type="compositionally biased region" description="Acidic residues" evidence="7">
    <location>
        <begin position="2660"/>
        <end position="2673"/>
    </location>
</feature>
<keyword evidence="4" id="KW-0597">Phosphoprotein</keyword>
<dbReference type="InterPro" id="IPR009081">
    <property type="entry name" value="PP-bd_ACP"/>
</dbReference>
<feature type="compositionally biased region" description="Low complexity" evidence="7">
    <location>
        <begin position="2552"/>
        <end position="2561"/>
    </location>
</feature>
<evidence type="ECO:0000256" key="1">
    <source>
        <dbReference type="ARBA" id="ARBA00001957"/>
    </source>
</evidence>
<feature type="region of interest" description="Disordered" evidence="7">
    <location>
        <begin position="956"/>
        <end position="989"/>
    </location>
</feature>
<dbReference type="PROSITE" id="PS00012">
    <property type="entry name" value="PHOSPHOPANTETHEINE"/>
    <property type="match status" value="2"/>
</dbReference>
<feature type="region of interest" description="Disordered" evidence="7">
    <location>
        <begin position="2547"/>
        <end position="2566"/>
    </location>
</feature>
<feature type="compositionally biased region" description="Low complexity" evidence="7">
    <location>
        <begin position="2649"/>
        <end position="2659"/>
    </location>
</feature>
<dbReference type="InterPro" id="IPR010071">
    <property type="entry name" value="AA_adenyl_dom"/>
</dbReference>
<feature type="domain" description="Carrier" evidence="8">
    <location>
        <begin position="986"/>
        <end position="1060"/>
    </location>
</feature>
<dbReference type="CDD" id="cd05930">
    <property type="entry name" value="A_NRPS"/>
    <property type="match status" value="2"/>
</dbReference>
<dbReference type="Pfam" id="PF00668">
    <property type="entry name" value="Condensation"/>
    <property type="match status" value="3"/>
</dbReference>
<comment type="similarity">
    <text evidence="2">Belongs to the ATP-dependent AMP-binding enzyme family.</text>
</comment>
<dbReference type="PANTHER" id="PTHR45527">
    <property type="entry name" value="NONRIBOSOMAL PEPTIDE SYNTHETASE"/>
    <property type="match status" value="1"/>
</dbReference>
<dbReference type="InterPro" id="IPR000873">
    <property type="entry name" value="AMP-dep_synth/lig_dom"/>
</dbReference>
<dbReference type="InterPro" id="IPR006162">
    <property type="entry name" value="Ppantetheine_attach_site"/>
</dbReference>
<dbReference type="PANTHER" id="PTHR45527:SF1">
    <property type="entry name" value="FATTY ACID SYNTHASE"/>
    <property type="match status" value="1"/>
</dbReference>
<dbReference type="Gene3D" id="3.40.50.980">
    <property type="match status" value="4"/>
</dbReference>
<dbReference type="SUPFAM" id="SSF52777">
    <property type="entry name" value="CoA-dependent acyltransferases"/>
    <property type="match status" value="6"/>
</dbReference>
<feature type="domain" description="Carrier" evidence="8">
    <location>
        <begin position="2565"/>
        <end position="2639"/>
    </location>
</feature>
<dbReference type="InterPro" id="IPR036736">
    <property type="entry name" value="ACP-like_sf"/>
</dbReference>
<comment type="cofactor">
    <cofactor evidence="1">
        <name>pantetheine 4'-phosphate</name>
        <dbReference type="ChEBI" id="CHEBI:47942"/>
    </cofactor>
</comment>
<keyword evidence="5" id="KW-0677">Repeat</keyword>
<dbReference type="Gene3D" id="3.30.559.10">
    <property type="entry name" value="Chloramphenicol acetyltransferase-like domain"/>
    <property type="match status" value="3"/>
</dbReference>
<dbReference type="Pfam" id="PF00550">
    <property type="entry name" value="PP-binding"/>
    <property type="match status" value="2"/>
</dbReference>
<dbReference type="FunFam" id="3.30.300.30:FF:000010">
    <property type="entry name" value="Enterobactin synthetase component F"/>
    <property type="match status" value="2"/>
</dbReference>
<dbReference type="InterPro" id="IPR023213">
    <property type="entry name" value="CAT-like_dom_sf"/>
</dbReference>
<dbReference type="NCBIfam" id="TIGR01720">
    <property type="entry name" value="NRPS-para261"/>
    <property type="match status" value="1"/>
</dbReference>
<feature type="compositionally biased region" description="Pro residues" evidence="7">
    <location>
        <begin position="960"/>
        <end position="976"/>
    </location>
</feature>
<dbReference type="GO" id="GO:0017000">
    <property type="term" value="P:antibiotic biosynthetic process"/>
    <property type="evidence" value="ECO:0007669"/>
    <property type="project" value="UniProtKB-KW"/>
</dbReference>
<dbReference type="RefSeq" id="WP_150259902.1">
    <property type="nucleotide sequence ID" value="NZ_CP029189.1"/>
</dbReference>
<dbReference type="Gene3D" id="3.30.300.30">
    <property type="match status" value="2"/>
</dbReference>
<dbReference type="GO" id="GO:0043041">
    <property type="term" value="P:amino acid activation for nonribosomal peptide biosynthetic process"/>
    <property type="evidence" value="ECO:0007669"/>
    <property type="project" value="TreeGrafter"/>
</dbReference>
<keyword evidence="3" id="KW-0596">Phosphopantetheine</keyword>
<dbReference type="CDD" id="cd19543">
    <property type="entry name" value="DCL_NRPS"/>
    <property type="match status" value="1"/>
</dbReference>
<dbReference type="EMBL" id="CP029189">
    <property type="protein sequence ID" value="QES57079.1"/>
    <property type="molecule type" value="Genomic_DNA"/>
</dbReference>
<dbReference type="GO" id="GO:0003824">
    <property type="term" value="F:catalytic activity"/>
    <property type="evidence" value="ECO:0007669"/>
    <property type="project" value="InterPro"/>
</dbReference>
<name>A0A5P2DWQ4_STRVZ</name>
<dbReference type="GO" id="GO:0044550">
    <property type="term" value="P:secondary metabolite biosynthetic process"/>
    <property type="evidence" value="ECO:0007669"/>
    <property type="project" value="TreeGrafter"/>
</dbReference>
<proteinExistence type="inferred from homology"/>
<dbReference type="InterPro" id="IPR020806">
    <property type="entry name" value="PKS_PP-bd"/>
</dbReference>
<evidence type="ECO:0000313" key="9">
    <source>
        <dbReference type="EMBL" id="QES57079.1"/>
    </source>
</evidence>
<evidence type="ECO:0000259" key="8">
    <source>
        <dbReference type="PROSITE" id="PS50075"/>
    </source>
</evidence>
<evidence type="ECO:0000256" key="5">
    <source>
        <dbReference type="ARBA" id="ARBA00022737"/>
    </source>
</evidence>
<dbReference type="GO" id="GO:0005737">
    <property type="term" value="C:cytoplasm"/>
    <property type="evidence" value="ECO:0007669"/>
    <property type="project" value="TreeGrafter"/>
</dbReference>
<dbReference type="SUPFAM" id="SSF47336">
    <property type="entry name" value="ACP-like"/>
    <property type="match status" value="2"/>
</dbReference>
<evidence type="ECO:0000256" key="4">
    <source>
        <dbReference type="ARBA" id="ARBA00022553"/>
    </source>
</evidence>
<dbReference type="Gene3D" id="3.40.50.1820">
    <property type="entry name" value="alpha/beta hydrolase"/>
    <property type="match status" value="1"/>
</dbReference>
<dbReference type="InterPro" id="IPR001242">
    <property type="entry name" value="Condensation_dom"/>
</dbReference>
<evidence type="ECO:0000256" key="7">
    <source>
        <dbReference type="SAM" id="MobiDB-lite"/>
    </source>
</evidence>
<evidence type="ECO:0000256" key="6">
    <source>
        <dbReference type="ARBA" id="ARBA00023194"/>
    </source>
</evidence>
<sequence>MTSPTLPDLPLTGAQKGIWFDEQLSSGRLAYNMADYLDVSGPLDEPLLRRALGLVLDEAECTRARFFDVGGLPVQRIEPLDGLPLEVLDLGGSPDPVAEALRLMDEDLHRPFELAGGLLFRTVLFRVSPDRTLLYLAMHHLLSDGYSRLAVYRRLSEVYGALSSGEEPPGNPLPPLDLLLQEEAAYLESSALERDRRFWEAHLDGAAQPVTLAPGDPVPGTGFLRRSHELDPATARILRAAASAAQVTWPTFAIAAAAAYVGKAAGRDEVLLTLPMTARLTATARNVPGMVANYLPLPARVGPATTVSELLGSTSKSVARSLRHQRYPAERIRRALGMQADRRPFGPFVNVLPQTPEFRLGPCEARLHNLSTGIVDDLMITVLDGADGSLELHMNGNPERYSESEVVNHLRRFGAFMQSLAAADPATPLGHLDLVTAQERDLLLATGTGPHGEPLEGGVVELVREFATSTPAALAITDGATQASYSSLAIWADELAETLASAGAGPGTLVGILAEPSAAFVGAVLGVLGAGAAWVPLDVHAPAARIDGLITDARIGHLLVGPGLQGLAAELGDGGVRTHPLPGGLTPHPVPLDGLRAPLGLPDDLAYVIFTSGSTGKPKGAMVHRRGMLNHLGAKIDDLGLTSADRVVQNAPVTFDVSVWQMLAPLVVGGTVHVVPREVAADPDALFATTTDDHVTVLEVVPTLLRAALDNWDTAPGTPAARSLRWLVVTGEALPPDLCTRWWQRYPAVPMVNAYGPTECSDDVTHAVLRAGSPVGARVPIGVPVRNTRLYVLGDDLRPVAPGAIGELHVGGEGVGRGYLLDPVRTAATFVADPFAPAPGARMYRTGDHVVQRPDGQLEFLERRDHQVKIRGHRVELGEIEAVLRSLPQVADVAVTAPRGTDGTARLVAYLVAPGAEPAAVRDALAGLLPSYMVPTSWVPLAALPLTAHGKVDRRALPAPAGPAAPAPDPVAPPVPSGTAGRRGPHPRNPAEQVLREVFAQVLGLDTVGADDAFFALGGDSISSIQVVSRARARGVVLTPRDVFTLKTPAALAGLAAATAGDAGPAPALPTAAEDGVGEVEPTPIIAQLAEDLGGIDGPAGQFNQHVLLRVPSAMTAGTLAPALQSLLDRHDALRMTVTEPAPGIWTLHTAGPGSVPAGPLITTVDASGAAGDPAALDRLTAAEADAARTRLSPADGIMLQAVLLHGGSAPVSHLLLLAHHAVVDGVSWRILTGDLEAAWTAAAAGRAPATEPVVTSYRRWAATLSEQSRTSARIAELPYWQAQREDEPAVLGSRPLDPSRDTYATAGRLRLELPADQTAALLTAVPAAFHGEINDVLLGALALAAADWRGRSAQDSARPLLIELEGHGREQITDDVDLSRTVGWFTTVFPVRLDLGTLDREEARASGPALATAVKRVKEQLRAVPDRGIGFGLLRHLNARTARPLATAPTPGLGFNYLGRFRVDGTDGPWTLAGGSSVIATGFHPDTPLRHALSVTPVTEDRADGPRLVADWLWADELLGEAEVRELAEAWFAALRALVTHLDLPGAGGHTPSDLPLVALDQEEIDEIEHAGRAPEHTTVTDVLPLTAMQRGMLFQAEFDERATDLYTLQVAADLIGPVDADALERALAALLERHPGLGGAFHHRDSGDPVSVLRAGVRVPLRRVDLSGLSPAEQRAEVDRLADRDRLERFDMARPPLMRWSLVRLDEERHRLVWTLHHILVDGWSMPVLVRELLACYEGRGAAGSLAPAVPFRAYLAWLAGQDHDAAKAAWATALAGLEEPTLLCGAAPDRLPAPPQSVPLRLTAQETAELSGFAARQGLTTNTLFQGGWAVLLGRLTGRSDVLFGSTVSTRPAALPGVENIVGPFLNTLPVRVLLDPAEPVGPFLLRLQDAQAALRDFDHLGLAEMLAGSPALAAYGEPFDTALVFENFPMDEAAGGVTAGRGSLRIADVTARDARHYPLSMVVLPGREVEVRFDYAPDLLTRDEVATVAQRFRALLLDLAAAPDRALGRLDVLTGDENALLRKWNDTASATDVGIPGGVVERVRECARVSPAAVAVTDGEHELSYAGLVRWSDRLAGRLTGAGVGPGSLVAVLAEPGTAFVGSVLGVLQAGAAWVPLDVGAPVARIASLVTDSGARCLLVGPGCGKLAAEVLDLAGDGLSTLETAVGEEEAGRSPEAPDALARPLGLPDDLGYVIFTSGSTGKPKGAMVHRRGMENHLLAKVEGLALGAGDRVVQNAPVTFDVSVWQMLAPLVVGGTVRVVPREVAADPDALFAVVSDKDVSVLEVVPSLLRAALDTWDATGPAAVPARLRRLVVTGEALPADLCDRWWGHFPAVPLVNAYGPTECSDDVTHAVLHAEDRPGARVPIGGAVRNTFLHVLGDELRPVPAGTVGELYVGGAGVGRGYLGSPARTSATFVADPFSGAPGARMYRTGDRVLRRPDGQLEFVERRDHQVKVRGHRIEPGEIEAALRSLPEVADAVVVALTDPSRATRLVAYVVAPGTEDLAVTRAALAQALPEYMVPSAWVSLPALPLTAHGKVDRKALPHPAGAADTAAAGTRREGRDPVERALCAVFAEVLGVESVGIDDNFFALGGDSISSIRVVGRARAHGITITPRDVFGHRTPLALAAVAAAGRAVVPAQRPAAAAPQAPLLALSDDEMDELDTELES</sequence>
<dbReference type="Pfam" id="PF00501">
    <property type="entry name" value="AMP-binding"/>
    <property type="match status" value="2"/>
</dbReference>
<dbReference type="NCBIfam" id="TIGR01733">
    <property type="entry name" value="AA-adenyl-dom"/>
    <property type="match status" value="2"/>
</dbReference>
<dbReference type="OrthoDB" id="2472181at2"/>
<dbReference type="FunFam" id="1.10.1200.10:FF:000005">
    <property type="entry name" value="Nonribosomal peptide synthetase 1"/>
    <property type="match status" value="2"/>
</dbReference>
<dbReference type="SUPFAM" id="SSF56801">
    <property type="entry name" value="Acetyl-CoA synthetase-like"/>
    <property type="match status" value="2"/>
</dbReference>
<dbReference type="InterPro" id="IPR025110">
    <property type="entry name" value="AMP-bd_C"/>
</dbReference>
<dbReference type="Gene3D" id="1.10.1200.10">
    <property type="entry name" value="ACP-like"/>
    <property type="match status" value="1"/>
</dbReference>
<protein>
    <submittedName>
        <fullName evidence="9">Non-ribosomal peptide synthetase</fullName>
    </submittedName>
</protein>
<dbReference type="SMART" id="SM00823">
    <property type="entry name" value="PKS_PP"/>
    <property type="match status" value="2"/>
</dbReference>
<dbReference type="InterPro" id="IPR020845">
    <property type="entry name" value="AMP-binding_CS"/>
</dbReference>
<feature type="region of interest" description="Disordered" evidence="7">
    <location>
        <begin position="2649"/>
        <end position="2673"/>
    </location>
</feature>
<dbReference type="Proteomes" id="UP000324101">
    <property type="component" value="Chromosome"/>
</dbReference>
<accession>A0A5P2DWQ4</accession>
<gene>
    <name evidence="9" type="ORF">DEJ51_25255</name>
</gene>
<evidence type="ECO:0000256" key="3">
    <source>
        <dbReference type="ARBA" id="ARBA00022450"/>
    </source>
</evidence>
<dbReference type="InterPro" id="IPR029058">
    <property type="entry name" value="AB_hydrolase_fold"/>
</dbReference>